<comment type="similarity">
    <text evidence="5">Belongs to the cytochrome P450 family.</text>
</comment>
<evidence type="ECO:0000256" key="1">
    <source>
        <dbReference type="ARBA" id="ARBA00001971"/>
    </source>
</evidence>
<evidence type="ECO:0000256" key="8">
    <source>
        <dbReference type="ARBA" id="ARBA00022824"/>
    </source>
</evidence>
<keyword evidence="8" id="KW-0256">Endoplasmic reticulum</keyword>
<name>A0AA39FVW1_9HYME</name>
<keyword evidence="17" id="KW-1185">Reference proteome</keyword>
<dbReference type="GO" id="GO:0020037">
    <property type="term" value="F:heme binding"/>
    <property type="evidence" value="ECO:0007669"/>
    <property type="project" value="InterPro"/>
</dbReference>
<sequence length="533" mass="62368">MGLFGNSIILRYITLILQHTTITLVTILVISFVYYYFQKRFFKINGIPHAKPSGIFGNMMQPSFGSVSFVERLKFHYSMDNVAHYVGFYDFNNPIILLRSPEIISEVLGKYGTYLSNHYDCYESIHDVLFKNNPYLLTDQRSLICASHFSKALKPSNMEDAFFPLMLKRSKNLMEYIEKNATNGRITMNSKDIFGRYINDVLSSCAFGIDYSDSINNPNDEFYKMAMDALTFKGLKLFKFFFMRTYPSLANYFRMNLTSDKVRWFFISIVHDIVSIRDVNPDKRRLDMIGTMMEVRLRYYKHKISPDITIETITAQAFAFYMSAYDSTSSLLCFVTHLLSINARAQAKLYDEVRKVYEKFQDEPTYEAINNMEYLDAVICETLRLYPITPYIERVCTRPITIPPAVPGGKRFLIDKGTSVWVPTYALQNDSRYYPYPKIFRPERFITTRKQISEIGAYLPFGLQDRKCMGDKFAFLVTKLCLYQLVAKYQFNTSDRMILPLELDPWKFQMYPKGGFWIDFEERKQKNSDANDN</sequence>
<accession>A0AA39FVW1</accession>
<dbReference type="GO" id="GO:0016705">
    <property type="term" value="F:oxidoreductase activity, acting on paired donors, with incorporation or reduction of molecular oxygen"/>
    <property type="evidence" value="ECO:0007669"/>
    <property type="project" value="InterPro"/>
</dbReference>
<dbReference type="PANTHER" id="PTHR24292">
    <property type="entry name" value="CYTOCHROME P450"/>
    <property type="match status" value="1"/>
</dbReference>
<dbReference type="Gene3D" id="1.10.630.10">
    <property type="entry name" value="Cytochrome P450"/>
    <property type="match status" value="1"/>
</dbReference>
<feature type="binding site" description="axial binding residue" evidence="14">
    <location>
        <position position="468"/>
    </location>
    <ligand>
        <name>heme</name>
        <dbReference type="ChEBI" id="CHEBI:30413"/>
    </ligand>
    <ligandPart>
        <name>Fe</name>
        <dbReference type="ChEBI" id="CHEBI:18248"/>
    </ligandPart>
</feature>
<dbReference type="FunFam" id="1.10.630.10:FF:000182">
    <property type="entry name" value="Cytochrome P450 3A4"/>
    <property type="match status" value="1"/>
</dbReference>
<keyword evidence="10" id="KW-0560">Oxidoreductase</keyword>
<reference evidence="16" key="2">
    <citation type="submission" date="2023-03" db="EMBL/GenBank/DDBJ databases">
        <authorList>
            <person name="Inwood S.N."/>
            <person name="Skelly J.G."/>
            <person name="Guhlin J."/>
            <person name="Harrop T.W.R."/>
            <person name="Goldson S.G."/>
            <person name="Dearden P.K."/>
        </authorList>
    </citation>
    <scope>NUCLEOTIDE SEQUENCE</scope>
    <source>
        <strain evidence="16">Irish</strain>
        <tissue evidence="16">Whole body</tissue>
    </source>
</reference>
<dbReference type="PANTHER" id="PTHR24292:SF54">
    <property type="entry name" value="CYP9F3-RELATED"/>
    <property type="match status" value="1"/>
</dbReference>
<dbReference type="InterPro" id="IPR002403">
    <property type="entry name" value="Cyt_P450_E_grp-IV"/>
</dbReference>
<dbReference type="InterPro" id="IPR050476">
    <property type="entry name" value="Insect_CytP450_Detox"/>
</dbReference>
<evidence type="ECO:0000256" key="12">
    <source>
        <dbReference type="ARBA" id="ARBA00023033"/>
    </source>
</evidence>
<evidence type="ECO:0008006" key="18">
    <source>
        <dbReference type="Google" id="ProtNLM"/>
    </source>
</evidence>
<proteinExistence type="inferred from homology"/>
<comment type="caution">
    <text evidence="16">The sequence shown here is derived from an EMBL/GenBank/DDBJ whole genome shotgun (WGS) entry which is preliminary data.</text>
</comment>
<evidence type="ECO:0000256" key="14">
    <source>
        <dbReference type="PIRSR" id="PIRSR602403-1"/>
    </source>
</evidence>
<reference evidence="16" key="1">
    <citation type="journal article" date="2023" name="bioRxiv">
        <title>Scaffold-level genome assemblies of two parasitoid biocontrol wasps reveal the parthenogenesis mechanism and an associated novel virus.</title>
        <authorList>
            <person name="Inwood S."/>
            <person name="Skelly J."/>
            <person name="Guhlin J."/>
            <person name="Harrop T."/>
            <person name="Goldson S."/>
            <person name="Dearden P."/>
        </authorList>
    </citation>
    <scope>NUCLEOTIDE SEQUENCE</scope>
    <source>
        <strain evidence="16">Irish</strain>
        <tissue evidence="16">Whole body</tissue>
    </source>
</reference>
<evidence type="ECO:0000256" key="13">
    <source>
        <dbReference type="ARBA" id="ARBA00023136"/>
    </source>
</evidence>
<comment type="subcellular location">
    <subcellularLocation>
        <location evidence="4">Endoplasmic reticulum membrane</location>
        <topology evidence="4">Peripheral membrane protein</topology>
    </subcellularLocation>
    <subcellularLocation>
        <location evidence="3">Microsome membrane</location>
        <topology evidence="3">Peripheral membrane protein</topology>
    </subcellularLocation>
</comment>
<gene>
    <name evidence="16" type="ORF">PV328_000741</name>
</gene>
<dbReference type="GO" id="GO:0004497">
    <property type="term" value="F:monooxygenase activity"/>
    <property type="evidence" value="ECO:0007669"/>
    <property type="project" value="UniProtKB-KW"/>
</dbReference>
<keyword evidence="15" id="KW-1133">Transmembrane helix</keyword>
<keyword evidence="11 14" id="KW-0408">Iron</keyword>
<evidence type="ECO:0000256" key="7">
    <source>
        <dbReference type="ARBA" id="ARBA00022723"/>
    </source>
</evidence>
<dbReference type="SUPFAM" id="SSF48264">
    <property type="entry name" value="Cytochrome P450"/>
    <property type="match status" value="1"/>
</dbReference>
<comment type="function">
    <text evidence="2">May be involved in the metabolism of insect hormones and in the breakdown of synthetic insecticides.</text>
</comment>
<protein>
    <recommendedName>
        <fullName evidence="18">Cytochrome P450</fullName>
    </recommendedName>
</protein>
<keyword evidence="9" id="KW-0492">Microsome</keyword>
<evidence type="ECO:0000256" key="10">
    <source>
        <dbReference type="ARBA" id="ARBA00023002"/>
    </source>
</evidence>
<evidence type="ECO:0000256" key="6">
    <source>
        <dbReference type="ARBA" id="ARBA00022617"/>
    </source>
</evidence>
<keyword evidence="13 15" id="KW-0472">Membrane</keyword>
<dbReference type="GO" id="GO:0005789">
    <property type="term" value="C:endoplasmic reticulum membrane"/>
    <property type="evidence" value="ECO:0007669"/>
    <property type="project" value="UniProtKB-SubCell"/>
</dbReference>
<evidence type="ECO:0000256" key="4">
    <source>
        <dbReference type="ARBA" id="ARBA00004406"/>
    </source>
</evidence>
<dbReference type="EMBL" id="JAQQBS010000001">
    <property type="protein sequence ID" value="KAK0176623.1"/>
    <property type="molecule type" value="Genomic_DNA"/>
</dbReference>
<evidence type="ECO:0000313" key="16">
    <source>
        <dbReference type="EMBL" id="KAK0176623.1"/>
    </source>
</evidence>
<dbReference type="GO" id="GO:0005506">
    <property type="term" value="F:iron ion binding"/>
    <property type="evidence" value="ECO:0007669"/>
    <property type="project" value="InterPro"/>
</dbReference>
<evidence type="ECO:0000256" key="9">
    <source>
        <dbReference type="ARBA" id="ARBA00022848"/>
    </source>
</evidence>
<keyword evidence="7 14" id="KW-0479">Metal-binding</keyword>
<evidence type="ECO:0000256" key="2">
    <source>
        <dbReference type="ARBA" id="ARBA00003690"/>
    </source>
</evidence>
<keyword evidence="12" id="KW-0503">Monooxygenase</keyword>
<dbReference type="Proteomes" id="UP001168990">
    <property type="component" value="Unassembled WGS sequence"/>
</dbReference>
<evidence type="ECO:0000256" key="3">
    <source>
        <dbReference type="ARBA" id="ARBA00004174"/>
    </source>
</evidence>
<evidence type="ECO:0000256" key="15">
    <source>
        <dbReference type="SAM" id="Phobius"/>
    </source>
</evidence>
<dbReference type="InterPro" id="IPR001128">
    <property type="entry name" value="Cyt_P450"/>
</dbReference>
<dbReference type="PRINTS" id="PR00465">
    <property type="entry name" value="EP450IV"/>
</dbReference>
<evidence type="ECO:0000256" key="11">
    <source>
        <dbReference type="ARBA" id="ARBA00023004"/>
    </source>
</evidence>
<dbReference type="PRINTS" id="PR00385">
    <property type="entry name" value="P450"/>
</dbReference>
<feature type="transmembrane region" description="Helical" evidence="15">
    <location>
        <begin position="12"/>
        <end position="37"/>
    </location>
</feature>
<dbReference type="InterPro" id="IPR036396">
    <property type="entry name" value="Cyt_P450_sf"/>
</dbReference>
<evidence type="ECO:0000313" key="17">
    <source>
        <dbReference type="Proteomes" id="UP001168990"/>
    </source>
</evidence>
<organism evidence="16 17">
    <name type="scientific">Microctonus aethiopoides</name>
    <dbReference type="NCBI Taxonomy" id="144406"/>
    <lineage>
        <taxon>Eukaryota</taxon>
        <taxon>Metazoa</taxon>
        <taxon>Ecdysozoa</taxon>
        <taxon>Arthropoda</taxon>
        <taxon>Hexapoda</taxon>
        <taxon>Insecta</taxon>
        <taxon>Pterygota</taxon>
        <taxon>Neoptera</taxon>
        <taxon>Endopterygota</taxon>
        <taxon>Hymenoptera</taxon>
        <taxon>Apocrita</taxon>
        <taxon>Ichneumonoidea</taxon>
        <taxon>Braconidae</taxon>
        <taxon>Euphorinae</taxon>
        <taxon>Microctonus</taxon>
    </lineage>
</organism>
<dbReference type="AlphaFoldDB" id="A0AA39FVW1"/>
<dbReference type="Pfam" id="PF00067">
    <property type="entry name" value="p450"/>
    <property type="match status" value="1"/>
</dbReference>
<dbReference type="CDD" id="cd11056">
    <property type="entry name" value="CYP6-like"/>
    <property type="match status" value="1"/>
</dbReference>
<comment type="cofactor">
    <cofactor evidence="1 14">
        <name>heme</name>
        <dbReference type="ChEBI" id="CHEBI:30413"/>
    </cofactor>
</comment>
<keyword evidence="15" id="KW-0812">Transmembrane</keyword>
<keyword evidence="6 14" id="KW-0349">Heme</keyword>
<evidence type="ECO:0000256" key="5">
    <source>
        <dbReference type="ARBA" id="ARBA00010617"/>
    </source>
</evidence>